<comment type="caution">
    <text evidence="6">The sequence shown here is derived from an EMBL/GenBank/DDBJ whole genome shotgun (WGS) entry which is preliminary data.</text>
</comment>
<evidence type="ECO:0000259" key="5">
    <source>
        <dbReference type="SMART" id="SM01117"/>
    </source>
</evidence>
<dbReference type="AlphaFoldDB" id="A0A9D3MA93"/>
<comment type="function">
    <text evidence="1">Heme-binding protein which promotes neuronal but not astrocyte differentiation.</text>
</comment>
<gene>
    <name evidence="6" type="ORF">ANANG_G00161650</name>
</gene>
<dbReference type="Proteomes" id="UP001044222">
    <property type="component" value="Chromosome 8"/>
</dbReference>
<comment type="similarity">
    <text evidence="2">Belongs to the cytochrome b5 family. MAPR subfamily.</text>
</comment>
<dbReference type="EMBL" id="JAFIRN010000008">
    <property type="protein sequence ID" value="KAG5844357.1"/>
    <property type="molecule type" value="Genomic_DNA"/>
</dbReference>
<reference evidence="6" key="1">
    <citation type="submission" date="2021-01" db="EMBL/GenBank/DDBJ databases">
        <title>A chromosome-scale assembly of European eel, Anguilla anguilla.</title>
        <authorList>
            <person name="Henkel C."/>
            <person name="Jong-Raadsen S.A."/>
            <person name="Dufour S."/>
            <person name="Weltzien F.-A."/>
            <person name="Palstra A.P."/>
            <person name="Pelster B."/>
            <person name="Spaink H.P."/>
            <person name="Van Den Thillart G.E."/>
            <person name="Jansen H."/>
            <person name="Zahm M."/>
            <person name="Klopp C."/>
            <person name="Cedric C."/>
            <person name="Louis A."/>
            <person name="Berthelot C."/>
            <person name="Parey E."/>
            <person name="Roest Crollius H."/>
            <person name="Montfort J."/>
            <person name="Robinson-Rechavi M."/>
            <person name="Bucao C."/>
            <person name="Bouchez O."/>
            <person name="Gislard M."/>
            <person name="Lluch J."/>
            <person name="Milhes M."/>
            <person name="Lampietro C."/>
            <person name="Lopez Roques C."/>
            <person name="Donnadieu C."/>
            <person name="Braasch I."/>
            <person name="Desvignes T."/>
            <person name="Postlethwait J."/>
            <person name="Bobe J."/>
            <person name="Guiguen Y."/>
            <person name="Dirks R."/>
        </authorList>
    </citation>
    <scope>NUCLEOTIDE SEQUENCE</scope>
    <source>
        <strain evidence="6">Tag_6206</strain>
        <tissue evidence="6">Liver</tissue>
    </source>
</reference>
<protein>
    <recommendedName>
        <fullName evidence="3">Neuferricin</fullName>
    </recommendedName>
    <alternativeName>
        <fullName evidence="4">Cytochrome b5 domain-containing protein 2</fullName>
    </alternativeName>
</protein>
<dbReference type="SUPFAM" id="SSF55856">
    <property type="entry name" value="Cytochrome b5-like heme/steroid binding domain"/>
    <property type="match status" value="1"/>
</dbReference>
<dbReference type="PANTHER" id="PTHR10281">
    <property type="entry name" value="MEMBRANE-ASSOCIATED PROGESTERONE RECEPTOR COMPONENT-RELATED"/>
    <property type="match status" value="1"/>
</dbReference>
<dbReference type="Gene3D" id="3.10.120.10">
    <property type="entry name" value="Cytochrome b5-like heme/steroid binding domain"/>
    <property type="match status" value="1"/>
</dbReference>
<keyword evidence="7" id="KW-1185">Reference proteome</keyword>
<organism evidence="6 7">
    <name type="scientific">Anguilla anguilla</name>
    <name type="common">European freshwater eel</name>
    <name type="synonym">Muraena anguilla</name>
    <dbReference type="NCBI Taxonomy" id="7936"/>
    <lineage>
        <taxon>Eukaryota</taxon>
        <taxon>Metazoa</taxon>
        <taxon>Chordata</taxon>
        <taxon>Craniata</taxon>
        <taxon>Vertebrata</taxon>
        <taxon>Euteleostomi</taxon>
        <taxon>Actinopterygii</taxon>
        <taxon>Neopterygii</taxon>
        <taxon>Teleostei</taxon>
        <taxon>Anguilliformes</taxon>
        <taxon>Anguillidae</taxon>
        <taxon>Anguilla</taxon>
    </lineage>
</organism>
<evidence type="ECO:0000256" key="4">
    <source>
        <dbReference type="ARBA" id="ARBA00042241"/>
    </source>
</evidence>
<dbReference type="InterPro" id="IPR050577">
    <property type="entry name" value="MAPR/NEUFC/NENF-like"/>
</dbReference>
<dbReference type="PANTHER" id="PTHR10281:SF4">
    <property type="entry name" value="NEUFERRICIN"/>
    <property type="match status" value="1"/>
</dbReference>
<sequence>MNDRRKEEVRLLGENDLSLYNGESDSNGLYLSVLGQVFDVSRGREHYGPGGGYHLFAGKDASRAFVTGDFSETGQTDDLSGLSPEQIVALFDWLAFYQKEYKPVGRLIGRYYSENGEPTTALREVEEILAEGLKLKAEAQAQNKRFPSCNSAWSDASSGRVWCSTMSGGVHRSWVGVPRKLFSPGSSGFRCVCVQSEDPTALNSPLLKEYEDCPSLAESCPVNTL</sequence>
<evidence type="ECO:0000256" key="3">
    <source>
        <dbReference type="ARBA" id="ARBA00039568"/>
    </source>
</evidence>
<dbReference type="GO" id="GO:0012505">
    <property type="term" value="C:endomembrane system"/>
    <property type="evidence" value="ECO:0007669"/>
    <property type="project" value="TreeGrafter"/>
</dbReference>
<dbReference type="SMART" id="SM01117">
    <property type="entry name" value="Cyt-b5"/>
    <property type="match status" value="1"/>
</dbReference>
<dbReference type="InterPro" id="IPR001199">
    <property type="entry name" value="Cyt_B5-like_heme/steroid-bd"/>
</dbReference>
<evidence type="ECO:0000256" key="2">
    <source>
        <dbReference type="ARBA" id="ARBA00038357"/>
    </source>
</evidence>
<name>A0A9D3MA93_ANGAN</name>
<accession>A0A9D3MA93</accession>
<evidence type="ECO:0000313" key="7">
    <source>
        <dbReference type="Proteomes" id="UP001044222"/>
    </source>
</evidence>
<proteinExistence type="inferred from homology"/>
<evidence type="ECO:0000256" key="1">
    <source>
        <dbReference type="ARBA" id="ARBA00037690"/>
    </source>
</evidence>
<dbReference type="GO" id="GO:0016020">
    <property type="term" value="C:membrane"/>
    <property type="evidence" value="ECO:0007669"/>
    <property type="project" value="TreeGrafter"/>
</dbReference>
<evidence type="ECO:0000313" key="6">
    <source>
        <dbReference type="EMBL" id="KAG5844357.1"/>
    </source>
</evidence>
<dbReference type="Pfam" id="PF00173">
    <property type="entry name" value="Cyt-b5"/>
    <property type="match status" value="1"/>
</dbReference>
<dbReference type="InterPro" id="IPR036400">
    <property type="entry name" value="Cyt_B5-like_heme/steroid_sf"/>
</dbReference>
<feature type="domain" description="Cytochrome b5 heme-binding" evidence="5">
    <location>
        <begin position="12"/>
        <end position="108"/>
    </location>
</feature>